<proteinExistence type="predicted"/>
<accession>A0A8A1LWN2</accession>
<dbReference type="Proteomes" id="UP000663419">
    <property type="component" value="Chromosome 6"/>
</dbReference>
<evidence type="ECO:0000256" key="1">
    <source>
        <dbReference type="SAM" id="MobiDB-lite"/>
    </source>
</evidence>
<sequence>MLENSKEIRAKRHYRHKRSETEKRGKRSQGNKQRQNVWSPGTETMYGKENDEGGRRSEHLDVKAKTTAKEPFDGMEKLNK</sequence>
<feature type="compositionally biased region" description="Basic residues" evidence="1">
    <location>
        <begin position="9"/>
        <end position="29"/>
    </location>
</feature>
<evidence type="ECO:0000313" key="2">
    <source>
        <dbReference type="EMBL" id="QSS57625.1"/>
    </source>
</evidence>
<organism evidence="2 3">
    <name type="scientific">Ajellomyces capsulatus (strain H88)</name>
    <name type="common">Darling's disease fungus</name>
    <name type="synonym">Histoplasma capsulatum</name>
    <dbReference type="NCBI Taxonomy" id="544711"/>
    <lineage>
        <taxon>Eukaryota</taxon>
        <taxon>Fungi</taxon>
        <taxon>Dikarya</taxon>
        <taxon>Ascomycota</taxon>
        <taxon>Pezizomycotina</taxon>
        <taxon>Eurotiomycetes</taxon>
        <taxon>Eurotiomycetidae</taxon>
        <taxon>Onygenales</taxon>
        <taxon>Ajellomycetaceae</taxon>
        <taxon>Histoplasma</taxon>
    </lineage>
</organism>
<protein>
    <submittedName>
        <fullName evidence="2">Uncharacterized protein</fullName>
    </submittedName>
</protein>
<reference evidence="2" key="1">
    <citation type="submission" date="2021-01" db="EMBL/GenBank/DDBJ databases">
        <title>Chromosome-level genome assembly of a human fungal pathogen reveals clustering of transcriptionally co-regulated genes.</title>
        <authorList>
            <person name="Voorhies M."/>
            <person name="Cohen S."/>
            <person name="Shea T.P."/>
            <person name="Petrus S."/>
            <person name="Munoz J.F."/>
            <person name="Poplawski S."/>
            <person name="Goldman W.E."/>
            <person name="Michael T."/>
            <person name="Cuomo C.A."/>
            <person name="Sil A."/>
            <person name="Beyhan S."/>
        </authorList>
    </citation>
    <scope>NUCLEOTIDE SEQUENCE</scope>
    <source>
        <strain evidence="2">H88</strain>
    </source>
</reference>
<dbReference type="VEuPathDB" id="FungiDB:I7I53_11869"/>
<feature type="region of interest" description="Disordered" evidence="1">
    <location>
        <begin position="1"/>
        <end position="80"/>
    </location>
</feature>
<feature type="compositionally biased region" description="Basic and acidic residues" evidence="1">
    <location>
        <begin position="46"/>
        <end position="80"/>
    </location>
</feature>
<dbReference type="EMBL" id="CP069107">
    <property type="protein sequence ID" value="QSS57625.1"/>
    <property type="molecule type" value="Genomic_DNA"/>
</dbReference>
<name>A0A8A1LWN2_AJEC8</name>
<evidence type="ECO:0000313" key="3">
    <source>
        <dbReference type="Proteomes" id="UP000663419"/>
    </source>
</evidence>
<gene>
    <name evidence="2" type="ORF">I7I53_11869</name>
</gene>
<dbReference type="AlphaFoldDB" id="A0A8A1LWN2"/>
<feature type="compositionally biased region" description="Polar residues" evidence="1">
    <location>
        <begin position="30"/>
        <end position="42"/>
    </location>
</feature>